<dbReference type="Gene3D" id="1.10.1470.10">
    <property type="entry name" value="YjbJ"/>
    <property type="match status" value="1"/>
</dbReference>
<evidence type="ECO:0000256" key="1">
    <source>
        <dbReference type="ARBA" id="ARBA00009129"/>
    </source>
</evidence>
<name>A0ABX7YMN6_9STRE</name>
<evidence type="ECO:0000313" key="3">
    <source>
        <dbReference type="EMBL" id="QUE55093.1"/>
    </source>
</evidence>
<protein>
    <submittedName>
        <fullName evidence="3">CsbD family protein</fullName>
    </submittedName>
</protein>
<organism evidence="3 4">
    <name type="scientific">Streptococcus oriscaviae</name>
    <dbReference type="NCBI Taxonomy" id="2781599"/>
    <lineage>
        <taxon>Bacteria</taxon>
        <taxon>Bacillati</taxon>
        <taxon>Bacillota</taxon>
        <taxon>Bacilli</taxon>
        <taxon>Lactobacillales</taxon>
        <taxon>Streptococcaceae</taxon>
        <taxon>Streptococcus</taxon>
    </lineage>
</organism>
<feature type="domain" description="CsbD-like" evidence="2">
    <location>
        <begin position="6"/>
        <end position="55"/>
    </location>
</feature>
<gene>
    <name evidence="3" type="ORF">INT76_04215</name>
</gene>
<reference evidence="3 4" key="1">
    <citation type="submission" date="2021-04" db="EMBL/GenBank/DDBJ databases">
        <title>Complete genome sequence of a novel Streptococcus species.</title>
        <authorList>
            <person name="Teng J.L.L."/>
        </authorList>
    </citation>
    <scope>NUCLEOTIDE SEQUENCE [LARGE SCALE GENOMIC DNA]</scope>
    <source>
        <strain evidence="3 4">HKU75</strain>
    </source>
</reference>
<dbReference type="EMBL" id="CP073084">
    <property type="protein sequence ID" value="QUE55093.1"/>
    <property type="molecule type" value="Genomic_DNA"/>
</dbReference>
<dbReference type="Proteomes" id="UP000677616">
    <property type="component" value="Chromosome"/>
</dbReference>
<comment type="similarity">
    <text evidence="1">Belongs to the UPF0337 (CsbD) family.</text>
</comment>
<dbReference type="RefSeq" id="WP_212572514.1">
    <property type="nucleotide sequence ID" value="NZ_CP073084.1"/>
</dbReference>
<evidence type="ECO:0000259" key="2">
    <source>
        <dbReference type="Pfam" id="PF05532"/>
    </source>
</evidence>
<dbReference type="SUPFAM" id="SSF69047">
    <property type="entry name" value="Hypothetical protein YjbJ"/>
    <property type="match status" value="1"/>
</dbReference>
<dbReference type="InterPro" id="IPR036629">
    <property type="entry name" value="YjbJ_sf"/>
</dbReference>
<accession>A0ABX7YMN6</accession>
<sequence>MSKEKRDAKLEQVTGSVKKGIGKLTGNKKLEVEGMVEKGVGKAKEMAIDAKESVEGAIKGIKKALDKD</sequence>
<keyword evidence="4" id="KW-1185">Reference proteome</keyword>
<dbReference type="Pfam" id="PF05532">
    <property type="entry name" value="CsbD"/>
    <property type="match status" value="1"/>
</dbReference>
<evidence type="ECO:0000313" key="4">
    <source>
        <dbReference type="Proteomes" id="UP000677616"/>
    </source>
</evidence>
<proteinExistence type="inferred from homology"/>
<dbReference type="InterPro" id="IPR008462">
    <property type="entry name" value="CsbD"/>
</dbReference>